<evidence type="ECO:0000313" key="2">
    <source>
        <dbReference type="Proteomes" id="UP000095038"/>
    </source>
</evidence>
<dbReference type="InParanoid" id="A0A1D2VJB7"/>
<protein>
    <submittedName>
        <fullName evidence="1">Uncharacterized protein</fullName>
    </submittedName>
</protein>
<accession>A0A1D2VJB7</accession>
<organism evidence="1 2">
    <name type="scientific">Ascoidea rubescens DSM 1968</name>
    <dbReference type="NCBI Taxonomy" id="1344418"/>
    <lineage>
        <taxon>Eukaryota</taxon>
        <taxon>Fungi</taxon>
        <taxon>Dikarya</taxon>
        <taxon>Ascomycota</taxon>
        <taxon>Saccharomycotina</taxon>
        <taxon>Saccharomycetes</taxon>
        <taxon>Ascoideaceae</taxon>
        <taxon>Ascoidea</taxon>
    </lineage>
</organism>
<proteinExistence type="predicted"/>
<dbReference type="RefSeq" id="XP_020047977.1">
    <property type="nucleotide sequence ID" value="XM_020193155.1"/>
</dbReference>
<gene>
    <name evidence="1" type="ORF">ASCRUDRAFT_75649</name>
</gene>
<evidence type="ECO:0000313" key="1">
    <source>
        <dbReference type="EMBL" id="ODV61670.1"/>
    </source>
</evidence>
<keyword evidence="2" id="KW-1185">Reference proteome</keyword>
<dbReference type="GeneID" id="30966791"/>
<dbReference type="Proteomes" id="UP000095038">
    <property type="component" value="Unassembled WGS sequence"/>
</dbReference>
<reference evidence="2" key="1">
    <citation type="submission" date="2016-05" db="EMBL/GenBank/DDBJ databases">
        <title>Comparative genomics of biotechnologically important yeasts.</title>
        <authorList>
            <consortium name="DOE Joint Genome Institute"/>
            <person name="Riley R."/>
            <person name="Haridas S."/>
            <person name="Wolfe K.H."/>
            <person name="Lopes M.R."/>
            <person name="Hittinger C.T."/>
            <person name="Goker M."/>
            <person name="Salamov A."/>
            <person name="Wisecaver J."/>
            <person name="Long T.M."/>
            <person name="Aerts A.L."/>
            <person name="Barry K."/>
            <person name="Choi C."/>
            <person name="Clum A."/>
            <person name="Coughlan A.Y."/>
            <person name="Deshpande S."/>
            <person name="Douglass A.P."/>
            <person name="Hanson S.J."/>
            <person name="Klenk H.-P."/>
            <person name="Labutti K."/>
            <person name="Lapidus A."/>
            <person name="Lindquist E."/>
            <person name="Lipzen A."/>
            <person name="Meier-Kolthoff J.P."/>
            <person name="Ohm R.A."/>
            <person name="Otillar R.P."/>
            <person name="Pangilinan J."/>
            <person name="Peng Y."/>
            <person name="Rokas A."/>
            <person name="Rosa C.A."/>
            <person name="Scheuner C."/>
            <person name="Sibirny A.A."/>
            <person name="Slot J.C."/>
            <person name="Stielow J.B."/>
            <person name="Sun H."/>
            <person name="Kurtzman C.P."/>
            <person name="Blackwell M."/>
            <person name="Grigoriev I.V."/>
            <person name="Jeffries T.W."/>
        </authorList>
    </citation>
    <scope>NUCLEOTIDE SEQUENCE [LARGE SCALE GENOMIC DNA]</scope>
    <source>
        <strain evidence="2">DSM 1968</strain>
    </source>
</reference>
<name>A0A1D2VJB7_9ASCO</name>
<sequence length="59" mass="6690">MPAQSYTECLLCEKAFPLEGINKIGLCFTCSGIYFREHQSPLADRYKLTSKLKGKGKFK</sequence>
<dbReference type="EMBL" id="KV454479">
    <property type="protein sequence ID" value="ODV61670.1"/>
    <property type="molecule type" value="Genomic_DNA"/>
</dbReference>
<dbReference type="AlphaFoldDB" id="A0A1D2VJB7"/>